<accession>A0A518EMP1</accession>
<proteinExistence type="predicted"/>
<evidence type="ECO:0008006" key="4">
    <source>
        <dbReference type="Google" id="ProtNLM"/>
    </source>
</evidence>
<evidence type="ECO:0000313" key="3">
    <source>
        <dbReference type="Proteomes" id="UP000320390"/>
    </source>
</evidence>
<protein>
    <recommendedName>
        <fullName evidence="4">DUF3299 domain-containing protein</fullName>
    </recommendedName>
</protein>
<dbReference type="AlphaFoldDB" id="A0A518EMP1"/>
<dbReference type="InterPro" id="IPR021727">
    <property type="entry name" value="DUF3299"/>
</dbReference>
<dbReference type="EMBL" id="CP036434">
    <property type="protein sequence ID" value="QDV05353.1"/>
    <property type="molecule type" value="Genomic_DNA"/>
</dbReference>
<dbReference type="Gene3D" id="2.40.50.870">
    <property type="entry name" value="Protein of unknown function (DUF3299)"/>
    <property type="match status" value="1"/>
</dbReference>
<name>A0A518EMP1_9BACT</name>
<evidence type="ECO:0000256" key="1">
    <source>
        <dbReference type="SAM" id="MobiDB-lite"/>
    </source>
</evidence>
<organism evidence="2 3">
    <name type="scientific">Saltatorellus ferox</name>
    <dbReference type="NCBI Taxonomy" id="2528018"/>
    <lineage>
        <taxon>Bacteria</taxon>
        <taxon>Pseudomonadati</taxon>
        <taxon>Planctomycetota</taxon>
        <taxon>Planctomycetia</taxon>
        <taxon>Planctomycetia incertae sedis</taxon>
        <taxon>Saltatorellus</taxon>
    </lineage>
</organism>
<dbReference type="Pfam" id="PF11736">
    <property type="entry name" value="DUF3299"/>
    <property type="match status" value="1"/>
</dbReference>
<dbReference type="Proteomes" id="UP000320390">
    <property type="component" value="Chromosome"/>
</dbReference>
<reference evidence="2 3" key="1">
    <citation type="submission" date="2019-02" db="EMBL/GenBank/DDBJ databases">
        <title>Deep-cultivation of Planctomycetes and their phenomic and genomic characterization uncovers novel biology.</title>
        <authorList>
            <person name="Wiegand S."/>
            <person name="Jogler M."/>
            <person name="Boedeker C."/>
            <person name="Pinto D."/>
            <person name="Vollmers J."/>
            <person name="Rivas-Marin E."/>
            <person name="Kohn T."/>
            <person name="Peeters S.H."/>
            <person name="Heuer A."/>
            <person name="Rast P."/>
            <person name="Oberbeckmann S."/>
            <person name="Bunk B."/>
            <person name="Jeske O."/>
            <person name="Meyerdierks A."/>
            <person name="Storesund J.E."/>
            <person name="Kallscheuer N."/>
            <person name="Luecker S."/>
            <person name="Lage O.M."/>
            <person name="Pohl T."/>
            <person name="Merkel B.J."/>
            <person name="Hornburger P."/>
            <person name="Mueller R.-W."/>
            <person name="Bruemmer F."/>
            <person name="Labrenz M."/>
            <person name="Spormann A.M."/>
            <person name="Op den Camp H."/>
            <person name="Overmann J."/>
            <person name="Amann R."/>
            <person name="Jetten M.S.M."/>
            <person name="Mascher T."/>
            <person name="Medema M.H."/>
            <person name="Devos D.P."/>
            <person name="Kaster A.-K."/>
            <person name="Ovreas L."/>
            <person name="Rohde M."/>
            <person name="Galperin M.Y."/>
            <person name="Jogler C."/>
        </authorList>
    </citation>
    <scope>NUCLEOTIDE SEQUENCE [LARGE SCALE GENOMIC DNA]</scope>
    <source>
        <strain evidence="2 3">Poly30</strain>
    </source>
</reference>
<feature type="region of interest" description="Disordered" evidence="1">
    <location>
        <begin position="1"/>
        <end position="39"/>
    </location>
</feature>
<evidence type="ECO:0000313" key="2">
    <source>
        <dbReference type="EMBL" id="QDV05353.1"/>
    </source>
</evidence>
<keyword evidence="3" id="KW-1185">Reference proteome</keyword>
<sequence>MALSIACGDAAVEGSPKGETRGGEVIAEGRSFADESPIEARPDLVTIANDARASKGSGQPVGLSGLAESVDPSMLTDDALAANPLEIGVEKRAPFVLAPGADPLDPASYDWEKDKDGYWIISYSDLSLTDVDKETLLDALVYPDEYEDEGEKIQFPDRIRSLDGKKVALTGYMIALRWNKNKLEHFMLVRDLKSCCFGQQPEADEWVDVPMKGEGTNYIQFVPVVTRGVFHLAGSSDAAGYAVGAYKIDGDDAREE</sequence>
<gene>
    <name evidence="2" type="ORF">Poly30_08500</name>
</gene>